<comment type="function">
    <text evidence="1">Component of the EKC/KEOPS complex that is required for the formation of a threonylcarbamoyl group on adenosine at position 37 (t(6)A37) in tRNAs that read codons beginning with adenine. The complex is probably involved in the transfer of the threonylcarbamoyl moiety of threonylcarbamoyl-AMP (TC-AMP) to the N6 group of A37. BUD32 has ATPase activity in the context of the EKC/KEOPS complex and likely plays a supporting role to the catalytic subunit KAE1. The EKC/KEOPS complex also promotes both telomere uncapping and telomere elongation. The complex is required for efficient recruitment of transcriptional coactivators.</text>
</comment>
<keyword evidence="9" id="KW-0067">ATP-binding</keyword>
<dbReference type="PROSITE" id="PS00109">
    <property type="entry name" value="PROTEIN_KINASE_TYR"/>
    <property type="match status" value="1"/>
</dbReference>
<feature type="domain" description="Protein kinase" evidence="14">
    <location>
        <begin position="30"/>
        <end position="296"/>
    </location>
</feature>
<evidence type="ECO:0000256" key="6">
    <source>
        <dbReference type="ARBA" id="ARBA00022679"/>
    </source>
</evidence>
<reference evidence="15 16" key="1">
    <citation type="journal article" date="2014" name="PLoS ONE">
        <title>De novo Genome Assembly of the Fungal Plant Pathogen Pyrenophora semeniperda.</title>
        <authorList>
            <person name="Soliai M.M."/>
            <person name="Meyer S.E."/>
            <person name="Udall J.A."/>
            <person name="Elzinga D.E."/>
            <person name="Hermansen R.A."/>
            <person name="Bodily P.M."/>
            <person name="Hart A.A."/>
            <person name="Coleman C.E."/>
        </authorList>
    </citation>
    <scope>NUCLEOTIDE SEQUENCE [LARGE SCALE GENOMIC DNA]</scope>
    <source>
        <strain evidence="15 16">CCB06</strain>
        <tissue evidence="15">Mycelium</tissue>
    </source>
</reference>
<dbReference type="Pfam" id="PF07714">
    <property type="entry name" value="PK_Tyr_Ser-Thr"/>
    <property type="match status" value="1"/>
</dbReference>
<evidence type="ECO:0000256" key="12">
    <source>
        <dbReference type="ARBA" id="ARBA00047899"/>
    </source>
</evidence>
<evidence type="ECO:0000256" key="1">
    <source>
        <dbReference type="ARBA" id="ARBA00003747"/>
    </source>
</evidence>
<evidence type="ECO:0000313" key="15">
    <source>
        <dbReference type="EMBL" id="RMZ72000.1"/>
    </source>
</evidence>
<dbReference type="Proteomes" id="UP000265663">
    <property type="component" value="Unassembled WGS sequence"/>
</dbReference>
<evidence type="ECO:0000256" key="11">
    <source>
        <dbReference type="ARBA" id="ARBA00033194"/>
    </source>
</evidence>
<evidence type="ECO:0000256" key="8">
    <source>
        <dbReference type="ARBA" id="ARBA00022777"/>
    </source>
</evidence>
<dbReference type="GO" id="GO:0005524">
    <property type="term" value="F:ATP binding"/>
    <property type="evidence" value="ECO:0007669"/>
    <property type="project" value="UniProtKB-KW"/>
</dbReference>
<evidence type="ECO:0000313" key="16">
    <source>
        <dbReference type="Proteomes" id="UP000265663"/>
    </source>
</evidence>
<dbReference type="SUPFAM" id="SSF56112">
    <property type="entry name" value="Protein kinase-like (PK-like)"/>
    <property type="match status" value="1"/>
</dbReference>
<evidence type="ECO:0000256" key="5">
    <source>
        <dbReference type="ARBA" id="ARBA00019973"/>
    </source>
</evidence>
<comment type="subunit">
    <text evidence="2">Component of the EKC/KEOPS complex composed of at least BUD32, CGI121, GON7, KAE1 and PCC1; the whole complex dimerizes.</text>
</comment>
<dbReference type="Gene3D" id="1.10.510.10">
    <property type="entry name" value="Transferase(Phosphotransferase) domain 1"/>
    <property type="match status" value="1"/>
</dbReference>
<dbReference type="OrthoDB" id="1668230at2759"/>
<dbReference type="PANTHER" id="PTHR44329">
    <property type="entry name" value="SERINE/THREONINE-PROTEIN KINASE TNNI3K-RELATED"/>
    <property type="match status" value="1"/>
</dbReference>
<keyword evidence="8 15" id="KW-0418">Kinase</keyword>
<dbReference type="InterPro" id="IPR008266">
    <property type="entry name" value="Tyr_kinase_AS"/>
</dbReference>
<evidence type="ECO:0000256" key="7">
    <source>
        <dbReference type="ARBA" id="ARBA00022741"/>
    </source>
</evidence>
<dbReference type="GO" id="GO:0004674">
    <property type="term" value="F:protein serine/threonine kinase activity"/>
    <property type="evidence" value="ECO:0007669"/>
    <property type="project" value="UniProtKB-EC"/>
</dbReference>
<dbReference type="AlphaFoldDB" id="A0A3M7MC70"/>
<gene>
    <name evidence="15" type="ORF">GMOD_00006987</name>
</gene>
<evidence type="ECO:0000256" key="9">
    <source>
        <dbReference type="ARBA" id="ARBA00022840"/>
    </source>
</evidence>
<keyword evidence="7" id="KW-0547">Nucleotide-binding</keyword>
<evidence type="ECO:0000256" key="4">
    <source>
        <dbReference type="ARBA" id="ARBA00013948"/>
    </source>
</evidence>
<evidence type="ECO:0000256" key="10">
    <source>
        <dbReference type="ARBA" id="ARBA00030980"/>
    </source>
</evidence>
<keyword evidence="6" id="KW-0808">Transferase</keyword>
<evidence type="ECO:0000256" key="13">
    <source>
        <dbReference type="ARBA" id="ARBA00048679"/>
    </source>
</evidence>
<comment type="catalytic activity">
    <reaction evidence="13">
        <text>L-seryl-[protein] + ATP = O-phospho-L-seryl-[protein] + ADP + H(+)</text>
        <dbReference type="Rhea" id="RHEA:17989"/>
        <dbReference type="Rhea" id="RHEA-COMP:9863"/>
        <dbReference type="Rhea" id="RHEA-COMP:11604"/>
        <dbReference type="ChEBI" id="CHEBI:15378"/>
        <dbReference type="ChEBI" id="CHEBI:29999"/>
        <dbReference type="ChEBI" id="CHEBI:30616"/>
        <dbReference type="ChEBI" id="CHEBI:83421"/>
        <dbReference type="ChEBI" id="CHEBI:456216"/>
        <dbReference type="EC" id="2.7.11.1"/>
    </reaction>
</comment>
<protein>
    <recommendedName>
        <fullName evidence="5">EKC/KEOPS complex subunit BUD32</fullName>
        <ecNumber evidence="3">2.7.11.1</ecNumber>
    </recommendedName>
    <alternativeName>
        <fullName evidence="10 11">Atypical Serine/threonine protein kinase BUD32</fullName>
    </alternativeName>
    <alternativeName>
        <fullName evidence="4">EKC/KEOPS complex subunit bud32</fullName>
    </alternativeName>
</protein>
<keyword evidence="16" id="KW-1185">Reference proteome</keyword>
<evidence type="ECO:0000256" key="3">
    <source>
        <dbReference type="ARBA" id="ARBA00012513"/>
    </source>
</evidence>
<dbReference type="PROSITE" id="PS50011">
    <property type="entry name" value="PROTEIN_KINASE_DOM"/>
    <property type="match status" value="1"/>
</dbReference>
<dbReference type="PANTHER" id="PTHR44329:SF288">
    <property type="entry name" value="MITOGEN-ACTIVATED PROTEIN KINASE KINASE KINASE 20"/>
    <property type="match status" value="1"/>
</dbReference>
<dbReference type="InterPro" id="IPR001245">
    <property type="entry name" value="Ser-Thr/Tyr_kinase_cat_dom"/>
</dbReference>
<evidence type="ECO:0000259" key="14">
    <source>
        <dbReference type="PROSITE" id="PS50011"/>
    </source>
</evidence>
<dbReference type="InterPro" id="IPR000719">
    <property type="entry name" value="Prot_kinase_dom"/>
</dbReference>
<dbReference type="InterPro" id="IPR011009">
    <property type="entry name" value="Kinase-like_dom_sf"/>
</dbReference>
<dbReference type="EMBL" id="KE747829">
    <property type="protein sequence ID" value="RMZ72000.1"/>
    <property type="molecule type" value="Genomic_DNA"/>
</dbReference>
<proteinExistence type="predicted"/>
<name>A0A3M7MC70_9PLEO</name>
<accession>A0A3M7MC70</accession>
<evidence type="ECO:0000256" key="2">
    <source>
        <dbReference type="ARBA" id="ARBA00011534"/>
    </source>
</evidence>
<dbReference type="InterPro" id="IPR051681">
    <property type="entry name" value="Ser/Thr_Kinases-Pseudokinases"/>
</dbReference>
<sequence>MRFSTLESHRTASDPNHAMNPYEFITWSPAGVKKVIDSGGNSWIGLVDENTVLKYPLVPADEEDLFEPRGHAYLQQIREEAVKGLEVEEQILRHLGQHPRIVGLVGKNDDGLLLEYMTNGSIESYLRTNAARTPFSQKLKWAWQAAEGLVHLHNKGVLHCDISLGNLLLDNNLEVKMCDFQGRLLDDKGFVKLDGESCGGSLSSMPRPDANVFNETTDFFALGTTIYVLMSGQLPFPDLDPVVEDEEVERRFRECEFPPLETLPAGSVVRKCWVGDYSTASEIVKDLRCLADQNLD</sequence>
<comment type="catalytic activity">
    <reaction evidence="12">
        <text>L-threonyl-[protein] + ATP = O-phospho-L-threonyl-[protein] + ADP + H(+)</text>
        <dbReference type="Rhea" id="RHEA:46608"/>
        <dbReference type="Rhea" id="RHEA-COMP:11060"/>
        <dbReference type="Rhea" id="RHEA-COMP:11605"/>
        <dbReference type="ChEBI" id="CHEBI:15378"/>
        <dbReference type="ChEBI" id="CHEBI:30013"/>
        <dbReference type="ChEBI" id="CHEBI:30616"/>
        <dbReference type="ChEBI" id="CHEBI:61977"/>
        <dbReference type="ChEBI" id="CHEBI:456216"/>
        <dbReference type="EC" id="2.7.11.1"/>
    </reaction>
</comment>
<organism evidence="15 16">
    <name type="scientific">Pyrenophora seminiperda CCB06</name>
    <dbReference type="NCBI Taxonomy" id="1302712"/>
    <lineage>
        <taxon>Eukaryota</taxon>
        <taxon>Fungi</taxon>
        <taxon>Dikarya</taxon>
        <taxon>Ascomycota</taxon>
        <taxon>Pezizomycotina</taxon>
        <taxon>Dothideomycetes</taxon>
        <taxon>Pleosporomycetidae</taxon>
        <taxon>Pleosporales</taxon>
        <taxon>Pleosporineae</taxon>
        <taxon>Pleosporaceae</taxon>
        <taxon>Pyrenophora</taxon>
    </lineage>
</organism>
<dbReference type="EC" id="2.7.11.1" evidence="3"/>